<dbReference type="Proteomes" id="UP000823388">
    <property type="component" value="Chromosome 3N"/>
</dbReference>
<name>A0A8T0UD85_PANVG</name>
<evidence type="ECO:0000256" key="1">
    <source>
        <dbReference type="SAM" id="Coils"/>
    </source>
</evidence>
<comment type="caution">
    <text evidence="2">The sequence shown here is derived from an EMBL/GenBank/DDBJ whole genome shotgun (WGS) entry which is preliminary data.</text>
</comment>
<dbReference type="AlphaFoldDB" id="A0A8T0UD85"/>
<accession>A0A8T0UD85</accession>
<evidence type="ECO:0000313" key="3">
    <source>
        <dbReference type="Proteomes" id="UP000823388"/>
    </source>
</evidence>
<evidence type="ECO:0000313" key="2">
    <source>
        <dbReference type="EMBL" id="KAG2620277.1"/>
    </source>
</evidence>
<keyword evidence="3" id="KW-1185">Reference proteome</keyword>
<protein>
    <submittedName>
        <fullName evidence="2">Uncharacterized protein</fullName>
    </submittedName>
</protein>
<organism evidence="2 3">
    <name type="scientific">Panicum virgatum</name>
    <name type="common">Blackwell switchgrass</name>
    <dbReference type="NCBI Taxonomy" id="38727"/>
    <lineage>
        <taxon>Eukaryota</taxon>
        <taxon>Viridiplantae</taxon>
        <taxon>Streptophyta</taxon>
        <taxon>Embryophyta</taxon>
        <taxon>Tracheophyta</taxon>
        <taxon>Spermatophyta</taxon>
        <taxon>Magnoliopsida</taxon>
        <taxon>Liliopsida</taxon>
        <taxon>Poales</taxon>
        <taxon>Poaceae</taxon>
        <taxon>PACMAD clade</taxon>
        <taxon>Panicoideae</taxon>
        <taxon>Panicodae</taxon>
        <taxon>Paniceae</taxon>
        <taxon>Panicinae</taxon>
        <taxon>Panicum</taxon>
        <taxon>Panicum sect. Hiantes</taxon>
    </lineage>
</organism>
<feature type="coiled-coil region" evidence="1">
    <location>
        <begin position="47"/>
        <end position="133"/>
    </location>
</feature>
<proteinExistence type="predicted"/>
<reference evidence="2" key="1">
    <citation type="submission" date="2020-05" db="EMBL/GenBank/DDBJ databases">
        <title>WGS assembly of Panicum virgatum.</title>
        <authorList>
            <person name="Lovell J.T."/>
            <person name="Jenkins J."/>
            <person name="Shu S."/>
            <person name="Juenger T.E."/>
            <person name="Schmutz J."/>
        </authorList>
    </citation>
    <scope>NUCLEOTIDE SEQUENCE</scope>
    <source>
        <strain evidence="2">AP13</strain>
    </source>
</reference>
<sequence length="134" mass="15045">MCALVGRARKARRSSAATDISSSRAVVPAASPALSSNHKKCQFYKNIMAMEDRLKELEKKANKHSSQGAVLTDMQERVAALEGKLQDTVEALEKTQHLVEKNVVKLFIDQIDIKEKDKLIADLRKELEEVKKKQ</sequence>
<dbReference type="EMBL" id="CM029042">
    <property type="protein sequence ID" value="KAG2620277.1"/>
    <property type="molecule type" value="Genomic_DNA"/>
</dbReference>
<gene>
    <name evidence="2" type="ORF">PVAP13_3NG167400</name>
</gene>
<keyword evidence="1" id="KW-0175">Coiled coil</keyword>